<dbReference type="Proteomes" id="UP000249130">
    <property type="component" value="Unassembled WGS sequence"/>
</dbReference>
<evidence type="ECO:0000259" key="1">
    <source>
        <dbReference type="SMART" id="SM00953"/>
    </source>
</evidence>
<reference evidence="2 3" key="1">
    <citation type="submission" date="2017-07" db="EMBL/GenBank/DDBJ databases">
        <title>Draft Genome Sequences of Select Purple Nonsulfur Bacteria.</title>
        <authorList>
            <person name="Lasarre B."/>
            <person name="Mckinlay J.B."/>
        </authorList>
    </citation>
    <scope>NUCLEOTIDE SEQUENCE [LARGE SCALE GENOMIC DNA]</scope>
    <source>
        <strain evidence="2 3">DSM 5909</strain>
    </source>
</reference>
<keyword evidence="3" id="KW-1185">Reference proteome</keyword>
<dbReference type="Pfam" id="PF08808">
    <property type="entry name" value="RES"/>
    <property type="match status" value="1"/>
</dbReference>
<dbReference type="AlphaFoldDB" id="A0A327KQP1"/>
<dbReference type="EMBL" id="NPEX01000218">
    <property type="protein sequence ID" value="RAI40751.1"/>
    <property type="molecule type" value="Genomic_DNA"/>
</dbReference>
<dbReference type="RefSeq" id="WP_111421374.1">
    <property type="nucleotide sequence ID" value="NZ_NPEX01000218.1"/>
</dbReference>
<organism evidence="2 3">
    <name type="scientific">Rhodoplanes roseus</name>
    <dbReference type="NCBI Taxonomy" id="29409"/>
    <lineage>
        <taxon>Bacteria</taxon>
        <taxon>Pseudomonadati</taxon>
        <taxon>Pseudomonadota</taxon>
        <taxon>Alphaproteobacteria</taxon>
        <taxon>Hyphomicrobiales</taxon>
        <taxon>Nitrobacteraceae</taxon>
        <taxon>Rhodoplanes</taxon>
    </lineage>
</organism>
<accession>A0A327KQP1</accession>
<sequence>MSSSIWTPAALSSDAGPLAGTAWRLVEAQHHVSTLKLVDSVDEQDLLERLIEETKPVVPPECRGLHYLLYTPFRYGTYPKGSRFRRAGATGGVFYAAETPNTAVAETAFYRLLFFAESPATPWPANPAEFTAFSVDHATDRAIDLGAARYAGEQACLMHPTDYTPCQDIADAARTAGIDVIRYISVRDPSHRANLAILSCRAFAQPRPGHQQTWRLRVSDTGVHAVCEAPVARITFDRRCFAVDPRIAAMIWDRT</sequence>
<evidence type="ECO:0000313" key="2">
    <source>
        <dbReference type="EMBL" id="RAI40751.1"/>
    </source>
</evidence>
<feature type="domain" description="RES" evidence="1">
    <location>
        <begin position="72"/>
        <end position="209"/>
    </location>
</feature>
<dbReference type="InterPro" id="IPR014914">
    <property type="entry name" value="RES_dom"/>
</dbReference>
<gene>
    <name evidence="2" type="ORF">CH341_23130</name>
</gene>
<dbReference type="SMART" id="SM00953">
    <property type="entry name" value="RES"/>
    <property type="match status" value="1"/>
</dbReference>
<evidence type="ECO:0000313" key="3">
    <source>
        <dbReference type="Proteomes" id="UP000249130"/>
    </source>
</evidence>
<proteinExistence type="predicted"/>
<protein>
    <recommendedName>
        <fullName evidence="1">RES domain-containing protein</fullName>
    </recommendedName>
</protein>
<dbReference type="OrthoDB" id="7300555at2"/>
<name>A0A327KQP1_9BRAD</name>
<comment type="caution">
    <text evidence="2">The sequence shown here is derived from an EMBL/GenBank/DDBJ whole genome shotgun (WGS) entry which is preliminary data.</text>
</comment>